<proteinExistence type="predicted"/>
<comment type="caution">
    <text evidence="2">The sequence shown here is derived from an EMBL/GenBank/DDBJ whole genome shotgun (WGS) entry which is preliminary data.</text>
</comment>
<dbReference type="Gene3D" id="3.40.50.1820">
    <property type="entry name" value="alpha/beta hydrolase"/>
    <property type="match status" value="1"/>
</dbReference>
<dbReference type="InterPro" id="IPR050471">
    <property type="entry name" value="AB_hydrolase"/>
</dbReference>
<dbReference type="Proteomes" id="UP000465360">
    <property type="component" value="Unassembled WGS sequence"/>
</dbReference>
<accession>A0A7I9YRT5</accession>
<evidence type="ECO:0000259" key="1">
    <source>
        <dbReference type="Pfam" id="PF12697"/>
    </source>
</evidence>
<evidence type="ECO:0000313" key="2">
    <source>
        <dbReference type="EMBL" id="GFG91381.1"/>
    </source>
</evidence>
<dbReference type="EMBL" id="BLKZ01000001">
    <property type="protein sequence ID" value="GFG91381.1"/>
    <property type="molecule type" value="Genomic_DNA"/>
</dbReference>
<dbReference type="SUPFAM" id="SSF53474">
    <property type="entry name" value="alpha/beta-Hydrolases"/>
    <property type="match status" value="1"/>
</dbReference>
<protein>
    <submittedName>
        <fullName evidence="2">Alpha/beta hydrolase</fullName>
    </submittedName>
</protein>
<keyword evidence="2" id="KW-0378">Hydrolase</keyword>
<dbReference type="PANTHER" id="PTHR43433:SF10">
    <property type="entry name" value="AB HYDROLASE-1 DOMAIN-CONTAINING PROTEIN"/>
    <property type="match status" value="1"/>
</dbReference>
<keyword evidence="3" id="KW-1185">Reference proteome</keyword>
<gene>
    <name evidence="2" type="ORF">MBOU_34230</name>
</gene>
<dbReference type="AlphaFoldDB" id="A0A7I9YRT5"/>
<dbReference type="GO" id="GO:0016787">
    <property type="term" value="F:hydrolase activity"/>
    <property type="evidence" value="ECO:0007669"/>
    <property type="project" value="UniProtKB-KW"/>
</dbReference>
<reference evidence="2 3" key="1">
    <citation type="journal article" date="2019" name="Emerg. Microbes Infect.">
        <title>Comprehensive subspecies identification of 175 nontuberculous mycobacteria species based on 7547 genomic profiles.</title>
        <authorList>
            <person name="Matsumoto Y."/>
            <person name="Kinjo T."/>
            <person name="Motooka D."/>
            <person name="Nabeya D."/>
            <person name="Jung N."/>
            <person name="Uechi K."/>
            <person name="Horii T."/>
            <person name="Iida T."/>
            <person name="Fujita J."/>
            <person name="Nakamura S."/>
        </authorList>
    </citation>
    <scope>NUCLEOTIDE SEQUENCE [LARGE SCALE GENOMIC DNA]</scope>
    <source>
        <strain evidence="2 3">JCM 30725</strain>
    </source>
</reference>
<evidence type="ECO:0000313" key="3">
    <source>
        <dbReference type="Proteomes" id="UP000465360"/>
    </source>
</evidence>
<feature type="domain" description="AB hydrolase-1" evidence="1">
    <location>
        <begin position="46"/>
        <end position="304"/>
    </location>
</feature>
<dbReference type="RefSeq" id="WP_163714430.1">
    <property type="nucleotide sequence ID" value="NZ_BLKZ01000001.1"/>
</dbReference>
<organism evidence="2 3">
    <name type="scientific">Mycobacterium bourgelatii</name>
    <dbReference type="NCBI Taxonomy" id="1273442"/>
    <lineage>
        <taxon>Bacteria</taxon>
        <taxon>Bacillati</taxon>
        <taxon>Actinomycetota</taxon>
        <taxon>Actinomycetes</taxon>
        <taxon>Mycobacteriales</taxon>
        <taxon>Mycobacteriaceae</taxon>
        <taxon>Mycobacterium</taxon>
    </lineage>
</organism>
<dbReference type="Pfam" id="PF12697">
    <property type="entry name" value="Abhydrolase_6"/>
    <property type="match status" value="1"/>
</dbReference>
<dbReference type="InterPro" id="IPR000073">
    <property type="entry name" value="AB_hydrolase_1"/>
</dbReference>
<dbReference type="PANTHER" id="PTHR43433">
    <property type="entry name" value="HYDROLASE, ALPHA/BETA FOLD FAMILY PROTEIN"/>
    <property type="match status" value="1"/>
</dbReference>
<name>A0A7I9YRT5_MYCBU</name>
<dbReference type="InterPro" id="IPR029058">
    <property type="entry name" value="AB_hydrolase_fold"/>
</dbReference>
<sequence>MKLTNPLRHPFRVPRVEKPRAEGRFFLPDGRRLGYAEFGDPSGEVVLWFHGSPGARRQFPLVGRRAARELGLRVILIERPGSGMSDPHAYDAIADWATDMAHVADALGAERLGVVGLSGGGPYALACGAISPLADRVAAVAVLGGTVPSVGPDAVAGTVSDLARRFAPLISALRGAMAATTTGLVTPLIPLAHYAIQGVAGLMPEGDQIVFADPEIEGMFIDDILVCMKGGFQAIYGDARLFGRDWGFRFADVQVPVRWWHGDSDPIVSLPAAEQAVSRLPNGELVLLPGTSHLGGFAQADKVLEFIRAQLDESRESLVRDVDGL</sequence>